<organism evidence="2 3">
    <name type="scientific">Marichromatium bheemlicum</name>
    <dbReference type="NCBI Taxonomy" id="365339"/>
    <lineage>
        <taxon>Bacteria</taxon>
        <taxon>Pseudomonadati</taxon>
        <taxon>Pseudomonadota</taxon>
        <taxon>Gammaproteobacteria</taxon>
        <taxon>Chromatiales</taxon>
        <taxon>Chromatiaceae</taxon>
        <taxon>Marichromatium</taxon>
    </lineage>
</organism>
<name>A0ABX1IBW8_9GAMM</name>
<reference evidence="2 3" key="1">
    <citation type="submission" date="2020-04" db="EMBL/GenBank/DDBJ databases">
        <title>Draft Whole-Genome sequence of Marichromatium bheemlicum DSM 18632, type strain.</title>
        <authorList>
            <person name="Kyndt J.A."/>
            <person name="Meyer T.E."/>
        </authorList>
    </citation>
    <scope>NUCLEOTIDE SEQUENCE [LARGE SCALE GENOMIC DNA]</scope>
    <source>
        <strain evidence="2 3">DSM 18632</strain>
    </source>
</reference>
<dbReference type="Proteomes" id="UP000740754">
    <property type="component" value="Unassembled WGS sequence"/>
</dbReference>
<proteinExistence type="predicted"/>
<keyword evidence="3" id="KW-1185">Reference proteome</keyword>
<keyword evidence="1" id="KW-0732">Signal</keyword>
<comment type="caution">
    <text evidence="2">The sequence shown here is derived from an EMBL/GenBank/DDBJ whole genome shotgun (WGS) entry which is preliminary data.</text>
</comment>
<evidence type="ECO:0000256" key="1">
    <source>
        <dbReference type="SAM" id="SignalP"/>
    </source>
</evidence>
<feature type="signal peptide" evidence="1">
    <location>
        <begin position="1"/>
        <end position="27"/>
    </location>
</feature>
<feature type="chain" id="PRO_5045578854" evidence="1">
    <location>
        <begin position="28"/>
        <end position="168"/>
    </location>
</feature>
<dbReference type="EMBL" id="JAAXKX010000016">
    <property type="protein sequence ID" value="NKN33865.1"/>
    <property type="molecule type" value="Genomic_DNA"/>
</dbReference>
<protein>
    <submittedName>
        <fullName evidence="2">Uncharacterized protein</fullName>
    </submittedName>
</protein>
<accession>A0ABX1IBW8</accession>
<sequence length="168" mass="18624">MTRMRGGARWQGLMVALALLCSGQTLATGLDLARGDLDWGDARPVGLEVLHEEQFRGRAFTICADPGVAPVLGEVDFDQRLYRFVDGRLTAISFIKEDAGLDWYRASRDQLEAVLGAPAQVLDNPMLELYQTYWRDAHSMGSLEWDEGDVDYDESPSVSFTLSPPLAL</sequence>
<evidence type="ECO:0000313" key="2">
    <source>
        <dbReference type="EMBL" id="NKN33865.1"/>
    </source>
</evidence>
<evidence type="ECO:0000313" key="3">
    <source>
        <dbReference type="Proteomes" id="UP000740754"/>
    </source>
</evidence>
<gene>
    <name evidence="2" type="ORF">HF203_11600</name>
</gene>
<dbReference type="RefSeq" id="WP_168669853.1">
    <property type="nucleotide sequence ID" value="NZ_JAAXKX010000016.1"/>
</dbReference>